<dbReference type="AlphaFoldDB" id="A0A2K9DL68"/>
<dbReference type="EMBL" id="CP025299">
    <property type="protein sequence ID" value="AUG29118.1"/>
    <property type="molecule type" value="Genomic_DNA"/>
</dbReference>
<sequence>MPWGFNGVRGVFAAGVASKMAAMASRLPAASRSISSRTSFARRWLCGSVRALSIQASMARRTSSVTVRSLSPAMMSSWVRVDSLSLTARGLIGP</sequence>
<dbReference type="Proteomes" id="UP000233276">
    <property type="component" value="Chromosome"/>
</dbReference>
<organism evidence="1 2">
    <name type="scientific">Microbacterium hominis</name>
    <dbReference type="NCBI Taxonomy" id="162426"/>
    <lineage>
        <taxon>Bacteria</taxon>
        <taxon>Bacillati</taxon>
        <taxon>Actinomycetota</taxon>
        <taxon>Actinomycetes</taxon>
        <taxon>Micrococcales</taxon>
        <taxon>Microbacteriaceae</taxon>
        <taxon>Microbacterium</taxon>
    </lineage>
</organism>
<dbReference type="KEGG" id="mhos:CXR34_06300"/>
<gene>
    <name evidence="1" type="ORF">CXR34_06300</name>
</gene>
<evidence type="ECO:0000313" key="2">
    <source>
        <dbReference type="Proteomes" id="UP000233276"/>
    </source>
</evidence>
<accession>A0A2K9DL68</accession>
<protein>
    <submittedName>
        <fullName evidence="1">Uncharacterized protein</fullName>
    </submittedName>
</protein>
<reference evidence="1 2" key="1">
    <citation type="submission" date="2017-12" db="EMBL/GenBank/DDBJ databases">
        <title>Isolation and characterization of estrogens degradatiion strain Microbacterium hominis SJTG1.</title>
        <authorList>
            <person name="Xiong W."/>
            <person name="Yin C."/>
            <person name="Zheng D."/>
            <person name="Liang R."/>
        </authorList>
    </citation>
    <scope>NUCLEOTIDE SEQUENCE [LARGE SCALE GENOMIC DNA]</scope>
    <source>
        <strain evidence="1 2">SJTG1</strain>
    </source>
</reference>
<name>A0A2K9DL68_9MICO</name>
<proteinExistence type="predicted"/>
<evidence type="ECO:0000313" key="1">
    <source>
        <dbReference type="EMBL" id="AUG29118.1"/>
    </source>
</evidence>